<organism evidence="2 3">
    <name type="scientific">Cryoendolithus antarcticus</name>
    <dbReference type="NCBI Taxonomy" id="1507870"/>
    <lineage>
        <taxon>Eukaryota</taxon>
        <taxon>Fungi</taxon>
        <taxon>Dikarya</taxon>
        <taxon>Ascomycota</taxon>
        <taxon>Pezizomycotina</taxon>
        <taxon>Dothideomycetes</taxon>
        <taxon>Dothideomycetidae</taxon>
        <taxon>Cladosporiales</taxon>
        <taxon>Cladosporiaceae</taxon>
        <taxon>Cryoendolithus</taxon>
    </lineage>
</organism>
<reference evidence="3" key="1">
    <citation type="submission" date="2017-03" db="EMBL/GenBank/DDBJ databases">
        <title>Genomes of endolithic fungi from Antarctica.</title>
        <authorList>
            <person name="Coleine C."/>
            <person name="Masonjones S."/>
            <person name="Stajich J.E."/>
        </authorList>
    </citation>
    <scope>NUCLEOTIDE SEQUENCE [LARGE SCALE GENOMIC DNA]</scope>
    <source>
        <strain evidence="3">CCFEE 5527</strain>
    </source>
</reference>
<feature type="region of interest" description="Disordered" evidence="1">
    <location>
        <begin position="142"/>
        <end position="162"/>
    </location>
</feature>
<protein>
    <submittedName>
        <fullName evidence="2">Uncharacterized protein</fullName>
    </submittedName>
</protein>
<evidence type="ECO:0000313" key="2">
    <source>
        <dbReference type="EMBL" id="OQN99576.1"/>
    </source>
</evidence>
<dbReference type="InParanoid" id="A0A1V8SK93"/>
<feature type="region of interest" description="Disordered" evidence="1">
    <location>
        <begin position="1"/>
        <end position="35"/>
    </location>
</feature>
<feature type="compositionally biased region" description="Polar residues" evidence="1">
    <location>
        <begin position="151"/>
        <end position="162"/>
    </location>
</feature>
<proteinExistence type="predicted"/>
<evidence type="ECO:0000313" key="3">
    <source>
        <dbReference type="Proteomes" id="UP000192596"/>
    </source>
</evidence>
<dbReference type="EMBL" id="NAJO01000039">
    <property type="protein sequence ID" value="OQN99576.1"/>
    <property type="molecule type" value="Genomic_DNA"/>
</dbReference>
<dbReference type="Proteomes" id="UP000192596">
    <property type="component" value="Unassembled WGS sequence"/>
</dbReference>
<name>A0A1V8SK93_9PEZI</name>
<sequence>MAKTQGPTPPGNAISYLPRTQLKGSEDEDPTTKRKAARKLRVIERAAKLVETDEGVEISKSAVCESCKVARVVCRVARDGSSVICAYGVRFHNACEAGKNLQPGLQSQPATLKEVSKKRRLEGNSDECSAKILQAKTQVLDPPAMERSMRDSSSPGVPLSSQRKIGKAMADSTATVAAPQGSSENPNATYVKAECRQSVDVLTLSAETKAKRLKRQREDELTYAEIEVLRAEAIAARNAMGAGVSTVE</sequence>
<accession>A0A1V8SK93</accession>
<evidence type="ECO:0000256" key="1">
    <source>
        <dbReference type="SAM" id="MobiDB-lite"/>
    </source>
</evidence>
<keyword evidence="3" id="KW-1185">Reference proteome</keyword>
<comment type="caution">
    <text evidence="2">The sequence shown here is derived from an EMBL/GenBank/DDBJ whole genome shotgun (WGS) entry which is preliminary data.</text>
</comment>
<gene>
    <name evidence="2" type="ORF">B0A48_14718</name>
</gene>
<dbReference type="AlphaFoldDB" id="A0A1V8SK93"/>